<accession>A0A316YQG7</accession>
<feature type="region of interest" description="Disordered" evidence="4">
    <location>
        <begin position="211"/>
        <end position="244"/>
    </location>
</feature>
<dbReference type="InterPro" id="IPR011006">
    <property type="entry name" value="CheY-like_superfamily"/>
</dbReference>
<feature type="region of interest" description="Disordered" evidence="4">
    <location>
        <begin position="652"/>
        <end position="679"/>
    </location>
</feature>
<keyword evidence="2" id="KW-0902">Two-component regulatory system</keyword>
<organism evidence="6 7">
    <name type="scientific">Acaromyces ingoldii</name>
    <dbReference type="NCBI Taxonomy" id="215250"/>
    <lineage>
        <taxon>Eukaryota</taxon>
        <taxon>Fungi</taxon>
        <taxon>Dikarya</taxon>
        <taxon>Basidiomycota</taxon>
        <taxon>Ustilaginomycotina</taxon>
        <taxon>Exobasidiomycetes</taxon>
        <taxon>Exobasidiales</taxon>
        <taxon>Cryptobasidiaceae</taxon>
        <taxon>Acaromyces</taxon>
    </lineage>
</organism>
<feature type="compositionally biased region" description="Polar residues" evidence="4">
    <location>
        <begin position="655"/>
        <end position="665"/>
    </location>
</feature>
<keyword evidence="7" id="KW-1185">Reference proteome</keyword>
<keyword evidence="1 3" id="KW-0597">Phosphoprotein</keyword>
<dbReference type="GeneID" id="37046713"/>
<feature type="modified residue" description="4-aspartylphosphate" evidence="3">
    <location>
        <position position="1259"/>
    </location>
</feature>
<feature type="compositionally biased region" description="Polar residues" evidence="4">
    <location>
        <begin position="325"/>
        <end position="335"/>
    </location>
</feature>
<dbReference type="FunFam" id="3.40.50.2300:FF:000146">
    <property type="entry name" value="Putative two-component response regulator SSK1p"/>
    <property type="match status" value="1"/>
</dbReference>
<dbReference type="InterPro" id="IPR001789">
    <property type="entry name" value="Sig_transdc_resp-reg_receiver"/>
</dbReference>
<dbReference type="Gene3D" id="3.40.50.2300">
    <property type="match status" value="1"/>
</dbReference>
<feature type="region of interest" description="Disordered" evidence="4">
    <location>
        <begin position="1"/>
        <end position="39"/>
    </location>
</feature>
<evidence type="ECO:0000259" key="5">
    <source>
        <dbReference type="PROSITE" id="PS50110"/>
    </source>
</evidence>
<evidence type="ECO:0000313" key="6">
    <source>
        <dbReference type="EMBL" id="PWN91529.1"/>
    </source>
</evidence>
<feature type="compositionally biased region" description="Low complexity" evidence="4">
    <location>
        <begin position="779"/>
        <end position="790"/>
    </location>
</feature>
<feature type="region of interest" description="Disordered" evidence="4">
    <location>
        <begin position="929"/>
        <end position="1146"/>
    </location>
</feature>
<dbReference type="STRING" id="215250.A0A316YQG7"/>
<feature type="compositionally biased region" description="Polar residues" evidence="4">
    <location>
        <begin position="600"/>
        <end position="613"/>
    </location>
</feature>
<dbReference type="SMART" id="SM00448">
    <property type="entry name" value="REC"/>
    <property type="match status" value="1"/>
</dbReference>
<evidence type="ECO:0000313" key="7">
    <source>
        <dbReference type="Proteomes" id="UP000245768"/>
    </source>
</evidence>
<dbReference type="OrthoDB" id="21225at2759"/>
<evidence type="ECO:0000256" key="4">
    <source>
        <dbReference type="SAM" id="MobiDB-lite"/>
    </source>
</evidence>
<dbReference type="PROSITE" id="PS50110">
    <property type="entry name" value="RESPONSE_REGULATORY"/>
    <property type="match status" value="1"/>
</dbReference>
<feature type="compositionally biased region" description="Basic and acidic residues" evidence="4">
    <location>
        <begin position="810"/>
        <end position="824"/>
    </location>
</feature>
<evidence type="ECO:0000256" key="3">
    <source>
        <dbReference type="PROSITE-ProRule" id="PRU00169"/>
    </source>
</evidence>
<dbReference type="Pfam" id="PF00072">
    <property type="entry name" value="Response_reg"/>
    <property type="match status" value="1"/>
</dbReference>
<evidence type="ECO:0000256" key="2">
    <source>
        <dbReference type="ARBA" id="ARBA00023012"/>
    </source>
</evidence>
<gene>
    <name evidence="6" type="ORF">FA10DRAFT_300131</name>
</gene>
<feature type="region of interest" description="Disordered" evidence="4">
    <location>
        <begin position="587"/>
        <end position="616"/>
    </location>
</feature>
<dbReference type="EMBL" id="KZ819635">
    <property type="protein sequence ID" value="PWN91529.1"/>
    <property type="molecule type" value="Genomic_DNA"/>
</dbReference>
<feature type="compositionally biased region" description="Basic and acidic residues" evidence="4">
    <location>
        <begin position="670"/>
        <end position="679"/>
    </location>
</feature>
<feature type="region of interest" description="Disordered" evidence="4">
    <location>
        <begin position="771"/>
        <end position="901"/>
    </location>
</feature>
<protein>
    <recommendedName>
        <fullName evidence="5">Response regulatory domain-containing protein</fullName>
    </recommendedName>
</protein>
<sequence>MTAPPDPAWSSPLKRPSPMLATRNSTMMLPGTNGAEAGSSLASDYAFLPRRPFPFHRSLTVPHSQASNKLGALRHPFPGDVPLPGATAATAAPARVSQSPQSGAAPMDQDRSDEAGPSTGRHTDREREDSARAALDSTALDSSLFPSLLADTLQLPISTLLQVIPPHLLDPSHERLSAMSLQVPVTSIEALLEACRTLNWLFARVAEGGSPDGGGFPARGKARRSASQPLEGSKGGGEDRSASAIAAVQRVGGVSMRRSDSSASARAGLAPRPSTAQYVDFDVFELTQRVADMAAGQAAERHIDLVLLQSNDVGTRKRRQQQQQHGTHTPISATGCSVKGDEGATRFAMVQLVSRSLEKAGLQAVVELDVQVTETDGGSPRCAFSVTILHDQPIDMPEEWTAPLEDVADAAGASVERRLFTGGDEDAPRHGLRQTLIFDFQPGGRLAEAGDLHPRESEARQRFLPSLRLAEEPSAKELVDFVDQDLQGRKVAIHGRPTSDFVKHLTAFLHRCGCQTASLSAVEASPSAPIGATWTSHSSRSMRTAVALSGNRPSLVSYPSGLGMGHEVDNKTSNSVTAVLDPVTGVPLTLQMGQRKSKTRTSQSDPSASSEPFSDNDRLTPFSFIIIDDDPDVLHRELLRIRSGIATLRSAMGSPVTSRVASSSPPRKKSVGEEIEERRRDSLFDSTQAILYFSSLSNFRVVRDTIQPIVESASQSNTPLPEIIVVPKPAGTRRILTAMHTAIHKPLVDPFFSPIATSPLSPAAAAAMQGVGLGTGDDASSPSSVAPSPSMQERAKFPVASKSNLPGVSRKQEKKEHEHTDKGSPLHIDLPPQPEFSEKHQKEPPSKKVEAAETGDTRSGPSASDAKVEGNAEGLLLPAATEGAKTVKAGSASRPSTSPMPTDALEYFSETAARMGSSGAVGMMIQSPDGRPAGIFFQPKTSSHGSRTPSSVHKGSDEQGARASAGGGRLGADAGSRAETGAAMGSATELGPRRRSIQGKRTAAAPSQTGDGPSAMASPRSNESLELQEYPSGSMFEPQVELESVLHGNRPPVATPLHNSLSTASSKEDDYLSPQISIHQSLTAAATQVRDQTPKTPKPKSDGGKKSTKPAQPGGKAKVPVENGKGKQKVATSVSPAHPAATVPSPIGAPDAALHATRQTFANTNLHAPVRPSAQPQSGLLIGAGFTPTQKRSTGPKKAAKQIKVLPPIKVLIVEDNPINIKILSTFFDRKKIQYDVARDGREAVDRWREGGFHLILMDIQLPVMDGIEATKEIRRYERNANIGVLTSTTPISTTANDQHGKLEIAPSPPSAAIAEGASSTSLATTPLGGLTSRASVIIVALTASVLNSDRVAALAAGCNDFLNKPVDLRWLERKVIEWGSMQYLIGFKAGIAGDDIIAATSTAAGPVSRNGAALTLANNNGEVRKAFADGPDSKARELAGKLHIGGLKKDAKRSKASPTSPA</sequence>
<evidence type="ECO:0000256" key="1">
    <source>
        <dbReference type="ARBA" id="ARBA00022553"/>
    </source>
</evidence>
<dbReference type="CDD" id="cd17546">
    <property type="entry name" value="REC_hyHK_CKI1_RcsC-like"/>
    <property type="match status" value="1"/>
</dbReference>
<dbReference type="PANTHER" id="PTHR45339:SF1">
    <property type="entry name" value="HYBRID SIGNAL TRANSDUCTION HISTIDINE KINASE J"/>
    <property type="match status" value="1"/>
</dbReference>
<feature type="region of interest" description="Disordered" evidence="4">
    <location>
        <begin position="54"/>
        <end position="132"/>
    </location>
</feature>
<feature type="compositionally biased region" description="Polar residues" evidence="4">
    <location>
        <begin position="939"/>
        <end position="953"/>
    </location>
</feature>
<feature type="compositionally biased region" description="Basic and acidic residues" evidence="4">
    <location>
        <begin position="836"/>
        <end position="851"/>
    </location>
</feature>
<dbReference type="RefSeq" id="XP_025378727.1">
    <property type="nucleotide sequence ID" value="XM_025524797.1"/>
</dbReference>
<feature type="region of interest" description="Disordered" evidence="4">
    <location>
        <begin position="315"/>
        <end position="337"/>
    </location>
</feature>
<feature type="domain" description="Response regulatory" evidence="5">
    <location>
        <begin position="1210"/>
        <end position="1380"/>
    </location>
</feature>
<proteinExistence type="predicted"/>
<reference evidence="6 7" key="1">
    <citation type="journal article" date="2018" name="Mol. Biol. Evol.">
        <title>Broad Genomic Sampling Reveals a Smut Pathogenic Ancestry of the Fungal Clade Ustilaginomycotina.</title>
        <authorList>
            <person name="Kijpornyongpan T."/>
            <person name="Mondo S.J."/>
            <person name="Barry K."/>
            <person name="Sandor L."/>
            <person name="Lee J."/>
            <person name="Lipzen A."/>
            <person name="Pangilinan J."/>
            <person name="LaButti K."/>
            <person name="Hainaut M."/>
            <person name="Henrissat B."/>
            <person name="Grigoriev I.V."/>
            <person name="Spatafora J.W."/>
            <person name="Aime M.C."/>
        </authorList>
    </citation>
    <scope>NUCLEOTIDE SEQUENCE [LARGE SCALE GENOMIC DNA]</scope>
    <source>
        <strain evidence="6 7">MCA 4198</strain>
    </source>
</reference>
<dbReference type="PANTHER" id="PTHR45339">
    <property type="entry name" value="HYBRID SIGNAL TRANSDUCTION HISTIDINE KINASE J"/>
    <property type="match status" value="1"/>
</dbReference>
<name>A0A316YQG7_9BASI</name>
<dbReference type="Proteomes" id="UP000245768">
    <property type="component" value="Unassembled WGS sequence"/>
</dbReference>
<dbReference type="InParanoid" id="A0A316YQG7"/>
<dbReference type="SUPFAM" id="SSF52172">
    <property type="entry name" value="CheY-like"/>
    <property type="match status" value="2"/>
</dbReference>
<feature type="compositionally biased region" description="Polar residues" evidence="4">
    <location>
        <begin position="1074"/>
        <end position="1095"/>
    </location>
</feature>
<dbReference type="GO" id="GO:0000156">
    <property type="term" value="F:phosphorelay response regulator activity"/>
    <property type="evidence" value="ECO:0007669"/>
    <property type="project" value="UniProtKB-ARBA"/>
</dbReference>
<feature type="compositionally biased region" description="Basic and acidic residues" evidence="4">
    <location>
        <begin position="121"/>
        <end position="131"/>
    </location>
</feature>